<dbReference type="HOGENOM" id="CLU_039184_0_0_1"/>
<dbReference type="FunFam" id="3.40.50.1240:FF:000054">
    <property type="entry name" value="Putative phosphomutase"/>
    <property type="match status" value="1"/>
</dbReference>
<dbReference type="InterPro" id="IPR013078">
    <property type="entry name" value="His_Pase_superF_clade-1"/>
</dbReference>
<dbReference type="EMBL" id="HE650824">
    <property type="protein sequence ID" value="CCF57948.1"/>
    <property type="molecule type" value="Genomic_DNA"/>
</dbReference>
<evidence type="ECO:0000313" key="2">
    <source>
        <dbReference type="Proteomes" id="UP000005220"/>
    </source>
</evidence>
<dbReference type="GO" id="GO:0005777">
    <property type="term" value="C:peroxisome"/>
    <property type="evidence" value="ECO:0007669"/>
    <property type="project" value="EnsemblFungi"/>
</dbReference>
<sequence length="292" mass="33762">MIFEALPGYFAAFPDRNTKEVDSSKIDHNKLVNQDSWKQLYNSLPSDTDRTHYKLLVLARHGQGYHNAAIERYGQKEWDRYWSFLNGDEHGMWLDSKLTPVGKKQVTQTGSDFLAPLIEDIGILPQAFFSSPMRRCLETFLESWNQVFERENMNNDNINVKVIENIRETLGEHPCDLRVPHSDAVGEYQDFKTNSGTMVQWNYEMGYPEEDQLYKPDHRETIQEMDERLHDGLSQIFNQLTIDDKFVSITCHAGVIQSILRNLKHPDVKNLNTGKTVCVVVKVSVNKNPLIN</sequence>
<name>H2AU98_KAZAF</name>
<dbReference type="Proteomes" id="UP000005220">
    <property type="component" value="Chromosome 4"/>
</dbReference>
<dbReference type="PANTHER" id="PTHR48100">
    <property type="entry name" value="BROAD-SPECIFICITY PHOSPHATASE YOR283W-RELATED"/>
    <property type="match status" value="1"/>
</dbReference>
<gene>
    <name evidence="1" type="primary">KAFR0D03000</name>
    <name evidence="1" type="ORF">KAFR_0D03000</name>
</gene>
<dbReference type="InterPro" id="IPR050275">
    <property type="entry name" value="PGM_Phosphatase"/>
</dbReference>
<dbReference type="GeneID" id="13885906"/>
<dbReference type="CDD" id="cd07067">
    <property type="entry name" value="HP_PGM_like"/>
    <property type="match status" value="1"/>
</dbReference>
<reference evidence="1 2" key="1">
    <citation type="journal article" date="2011" name="Proc. Natl. Acad. Sci. U.S.A.">
        <title>Evolutionary erosion of yeast sex chromosomes by mating-type switching accidents.</title>
        <authorList>
            <person name="Gordon J.L."/>
            <person name="Armisen D."/>
            <person name="Proux-Wera E."/>
            <person name="Oheigeartaigh S.S."/>
            <person name="Byrne K.P."/>
            <person name="Wolfe K.H."/>
        </authorList>
    </citation>
    <scope>NUCLEOTIDE SEQUENCE [LARGE SCALE GENOMIC DNA]</scope>
    <source>
        <strain evidence="2">ATCC 22294 / BCRC 22015 / CBS 2517 / CECT 1963 / NBRC 1671 / NRRL Y-8276</strain>
    </source>
</reference>
<evidence type="ECO:0000313" key="1">
    <source>
        <dbReference type="EMBL" id="CCF57948.1"/>
    </source>
</evidence>
<evidence type="ECO:0008006" key="3">
    <source>
        <dbReference type="Google" id="ProtNLM"/>
    </source>
</evidence>
<dbReference type="eggNOG" id="KOG4754">
    <property type="taxonomic scope" value="Eukaryota"/>
</dbReference>
<organism evidence="1 2">
    <name type="scientific">Kazachstania africana (strain ATCC 22294 / BCRC 22015 / CBS 2517 / CECT 1963 / NBRC 1671 / NRRL Y-8276)</name>
    <name type="common">Yeast</name>
    <name type="synonym">Kluyveromyces africanus</name>
    <dbReference type="NCBI Taxonomy" id="1071382"/>
    <lineage>
        <taxon>Eukaryota</taxon>
        <taxon>Fungi</taxon>
        <taxon>Dikarya</taxon>
        <taxon>Ascomycota</taxon>
        <taxon>Saccharomycotina</taxon>
        <taxon>Saccharomycetes</taxon>
        <taxon>Saccharomycetales</taxon>
        <taxon>Saccharomycetaceae</taxon>
        <taxon>Kazachstania</taxon>
    </lineage>
</organism>
<dbReference type="FunCoup" id="H2AU98">
    <property type="interactions" value="204"/>
</dbReference>
<dbReference type="PANTHER" id="PTHR48100:SF1">
    <property type="entry name" value="HISTIDINE PHOSPHATASE FAMILY PROTEIN-RELATED"/>
    <property type="match status" value="1"/>
</dbReference>
<dbReference type="SMART" id="SM00855">
    <property type="entry name" value="PGAM"/>
    <property type="match status" value="1"/>
</dbReference>
<protein>
    <recommendedName>
        <fullName evidence="3">Phosphoglycerate mutase</fullName>
    </recommendedName>
</protein>
<dbReference type="KEGG" id="kaf:KAFR_0D03000"/>
<dbReference type="InParanoid" id="H2AU98"/>
<dbReference type="GO" id="GO:0016791">
    <property type="term" value="F:phosphatase activity"/>
    <property type="evidence" value="ECO:0007669"/>
    <property type="project" value="TreeGrafter"/>
</dbReference>
<proteinExistence type="predicted"/>
<keyword evidence="2" id="KW-1185">Reference proteome</keyword>
<accession>H2AU98</accession>
<dbReference type="Gene3D" id="3.40.50.1240">
    <property type="entry name" value="Phosphoglycerate mutase-like"/>
    <property type="match status" value="1"/>
</dbReference>
<dbReference type="OrthoDB" id="496981at2759"/>
<dbReference type="SUPFAM" id="SSF53254">
    <property type="entry name" value="Phosphoglycerate mutase-like"/>
    <property type="match status" value="1"/>
</dbReference>
<dbReference type="AlphaFoldDB" id="H2AU98"/>
<dbReference type="InterPro" id="IPR029033">
    <property type="entry name" value="His_PPase_superfam"/>
</dbReference>
<dbReference type="RefSeq" id="XP_003957083.1">
    <property type="nucleotide sequence ID" value="XM_003957034.1"/>
</dbReference>